<dbReference type="Proteomes" id="UP000321204">
    <property type="component" value="Chromosome"/>
</dbReference>
<evidence type="ECO:0000256" key="9">
    <source>
        <dbReference type="ARBA" id="ARBA00023134"/>
    </source>
</evidence>
<feature type="binding site" evidence="10">
    <location>
        <position position="258"/>
    </location>
    <ligand>
        <name>Mg(2+)</name>
        <dbReference type="ChEBI" id="CHEBI:18420"/>
    </ligand>
</feature>
<keyword evidence="4 10" id="KW-0479">Metal-binding</keyword>
<protein>
    <recommendedName>
        <fullName evidence="10">tRNA modification GTPase MnmE</fullName>
        <ecNumber evidence="10">3.6.-.-</ecNumber>
    </recommendedName>
</protein>
<dbReference type="GO" id="GO:0005525">
    <property type="term" value="F:GTP binding"/>
    <property type="evidence" value="ECO:0007669"/>
    <property type="project" value="UniProtKB-UniRule"/>
</dbReference>
<dbReference type="GO" id="GO:0005829">
    <property type="term" value="C:cytosol"/>
    <property type="evidence" value="ECO:0007669"/>
    <property type="project" value="TreeGrafter"/>
</dbReference>
<dbReference type="OrthoDB" id="9805918at2"/>
<dbReference type="InterPro" id="IPR027368">
    <property type="entry name" value="MnmE_dom2"/>
</dbReference>
<evidence type="ECO:0000256" key="6">
    <source>
        <dbReference type="ARBA" id="ARBA00022801"/>
    </source>
</evidence>
<dbReference type="NCBIfam" id="NF003661">
    <property type="entry name" value="PRK05291.1-3"/>
    <property type="match status" value="1"/>
</dbReference>
<keyword evidence="5 10" id="KW-0547">Nucleotide-binding</keyword>
<dbReference type="NCBIfam" id="TIGR00450">
    <property type="entry name" value="mnmE_trmE_thdF"/>
    <property type="match status" value="1"/>
</dbReference>
<dbReference type="KEGG" id="fgg:FSB75_11680"/>
<name>A0A5B8UJE4_9BACT</name>
<comment type="caution">
    <text evidence="10">Lacks conserved residue(s) required for the propagation of feature annotation.</text>
</comment>
<evidence type="ECO:0000259" key="12">
    <source>
        <dbReference type="PROSITE" id="PS51709"/>
    </source>
</evidence>
<dbReference type="HAMAP" id="MF_00379">
    <property type="entry name" value="GTPase_MnmE"/>
    <property type="match status" value="1"/>
</dbReference>
<dbReference type="InterPro" id="IPR027266">
    <property type="entry name" value="TrmE/GcvT-like"/>
</dbReference>
<dbReference type="InterPro" id="IPR005225">
    <property type="entry name" value="Small_GTP-bd"/>
</dbReference>
<dbReference type="SUPFAM" id="SSF52540">
    <property type="entry name" value="P-loop containing nucleoside triphosphate hydrolases"/>
    <property type="match status" value="1"/>
</dbReference>
<feature type="binding site" evidence="10">
    <location>
        <begin position="252"/>
        <end position="258"/>
    </location>
    <ligand>
        <name>GTP</name>
        <dbReference type="ChEBI" id="CHEBI:37565"/>
    </ligand>
</feature>
<feature type="domain" description="TrmE-type G" evidence="12">
    <location>
        <begin position="223"/>
        <end position="383"/>
    </location>
</feature>
<proteinExistence type="inferred from homology"/>
<dbReference type="Gene3D" id="3.30.1360.120">
    <property type="entry name" value="Probable tRNA modification gtpase trme, domain 1"/>
    <property type="match status" value="1"/>
</dbReference>
<dbReference type="Gene3D" id="3.40.50.300">
    <property type="entry name" value="P-loop containing nucleotide triphosphate hydrolases"/>
    <property type="match status" value="1"/>
</dbReference>
<comment type="function">
    <text evidence="10">Exhibits a very high intrinsic GTPase hydrolysis rate. Involved in the addition of a carboxymethylaminomethyl (cmnm) group at the wobble position (U34) of certain tRNAs, forming tRNA-cmnm(5)s(2)U34.</text>
</comment>
<dbReference type="InterPro" id="IPR031168">
    <property type="entry name" value="G_TrmE"/>
</dbReference>
<comment type="cofactor">
    <cofactor evidence="10">
        <name>K(+)</name>
        <dbReference type="ChEBI" id="CHEBI:29103"/>
    </cofactor>
    <text evidence="10">Binds 1 potassium ion per subunit.</text>
</comment>
<feature type="binding site" evidence="10">
    <location>
        <position position="88"/>
    </location>
    <ligand>
        <name>(6S)-5-formyl-5,6,7,8-tetrahydrofolate</name>
        <dbReference type="ChEBI" id="CHEBI:57457"/>
    </ligand>
</feature>
<feature type="binding site" evidence="10">
    <location>
        <begin position="233"/>
        <end position="238"/>
    </location>
    <ligand>
        <name>GTP</name>
        <dbReference type="ChEBI" id="CHEBI:37565"/>
    </ligand>
</feature>
<sequence length="461" mass="50829">MSLRLSGWDDTIVALATPPGIGALGIVRLSGKEAINVVASLFPSKDLTKQASHTLHVGYLKSMGNVLDEVVVSLYKAPRSYTGEDIAEISCHGSPFILRQVIDACVQKGARMAKPGEFTQRAFLAGKLDLAQAEAVADLIVSNTEASRKTALNNMRGRFSHSLKDLREQLIKFSALIELELDFSQEDVEFADRAQLKQLIENAKIQTEKLLRSFQLGNVIKNGVSIAIVGKPNAGKSTLLNTLLNEDRAIVSDIPGTTRDTIEEIINIDGILFRLIDTAGIRSHSADAIESVGIERSRQKMQQADVVLYLFDVNETPVEELVKTIDDLQRQQINHLLVANKVDSLDEGEARRKFSGVANVIFISAISGLHTEVLKERMVDAVLRDKVQGEDVVVTNARHYHSLQEVNKSLRDIEEGMTNKIPGDLLSLDIRRCLHYLGTITGEVSNDDLLDYVFSKFCIGK</sequence>
<dbReference type="GO" id="GO:0002098">
    <property type="term" value="P:tRNA wobble uridine modification"/>
    <property type="evidence" value="ECO:0007669"/>
    <property type="project" value="TreeGrafter"/>
</dbReference>
<comment type="similarity">
    <text evidence="1 10 11">Belongs to the TRAFAC class TrmE-Era-EngA-EngB-Septin-like GTPase superfamily. TrmE GTPase family.</text>
</comment>
<evidence type="ECO:0000256" key="11">
    <source>
        <dbReference type="RuleBase" id="RU003313"/>
    </source>
</evidence>
<evidence type="ECO:0000313" key="14">
    <source>
        <dbReference type="Proteomes" id="UP000321204"/>
    </source>
</evidence>
<dbReference type="EMBL" id="CP042433">
    <property type="protein sequence ID" value="QEC56526.1"/>
    <property type="molecule type" value="Genomic_DNA"/>
</dbReference>
<evidence type="ECO:0000256" key="7">
    <source>
        <dbReference type="ARBA" id="ARBA00022842"/>
    </source>
</evidence>
<keyword evidence="6 10" id="KW-0378">Hydrolase</keyword>
<dbReference type="RefSeq" id="WP_146787433.1">
    <property type="nucleotide sequence ID" value="NZ_BAABIO010000001.1"/>
</dbReference>
<dbReference type="FunFam" id="3.30.1360.120:FF:000003">
    <property type="entry name" value="tRNA modification GTPase MnmE"/>
    <property type="match status" value="1"/>
</dbReference>
<feature type="binding site" evidence="10">
    <location>
        <begin position="277"/>
        <end position="280"/>
    </location>
    <ligand>
        <name>GTP</name>
        <dbReference type="ChEBI" id="CHEBI:37565"/>
    </ligand>
</feature>
<dbReference type="PROSITE" id="PS51709">
    <property type="entry name" value="G_TRME"/>
    <property type="match status" value="1"/>
</dbReference>
<keyword evidence="9 10" id="KW-0342">GTP-binding</keyword>
<dbReference type="CDD" id="cd04164">
    <property type="entry name" value="trmE"/>
    <property type="match status" value="1"/>
</dbReference>
<reference evidence="13 14" key="1">
    <citation type="journal article" date="2015" name="Int. J. Syst. Evol. Microbiol.">
        <title>Flavisolibacter ginsenosidimutans sp. nov., with ginsenoside-converting activity isolated from soil used for cultivating ginseng.</title>
        <authorList>
            <person name="Zhao Y."/>
            <person name="Liu Q."/>
            <person name="Kang M.S."/>
            <person name="Jin F."/>
            <person name="Yu H."/>
            <person name="Im W.T."/>
        </authorList>
    </citation>
    <scope>NUCLEOTIDE SEQUENCE [LARGE SCALE GENOMIC DNA]</scope>
    <source>
        <strain evidence="13 14">Gsoil 636</strain>
    </source>
</reference>
<feature type="binding site" evidence="10">
    <location>
        <position position="237"/>
    </location>
    <ligand>
        <name>Mg(2+)</name>
        <dbReference type="ChEBI" id="CHEBI:18420"/>
    </ligand>
</feature>
<dbReference type="GO" id="GO:0042802">
    <property type="term" value="F:identical protein binding"/>
    <property type="evidence" value="ECO:0007669"/>
    <property type="project" value="UniProtKB-ARBA"/>
</dbReference>
<dbReference type="EC" id="3.6.-.-" evidence="10"/>
<evidence type="ECO:0000256" key="8">
    <source>
        <dbReference type="ARBA" id="ARBA00022958"/>
    </source>
</evidence>
<dbReference type="Pfam" id="PF10396">
    <property type="entry name" value="TrmE_N"/>
    <property type="match status" value="1"/>
</dbReference>
<dbReference type="AlphaFoldDB" id="A0A5B8UJE4"/>
<feature type="binding site" evidence="10">
    <location>
        <position position="461"/>
    </location>
    <ligand>
        <name>(6S)-5-formyl-5,6,7,8-tetrahydrofolate</name>
        <dbReference type="ChEBI" id="CHEBI:57457"/>
    </ligand>
</feature>
<dbReference type="CDD" id="cd14858">
    <property type="entry name" value="TrmE_N"/>
    <property type="match status" value="1"/>
</dbReference>
<keyword evidence="14" id="KW-1185">Reference proteome</keyword>
<comment type="subcellular location">
    <subcellularLocation>
        <location evidence="10">Cytoplasm</location>
    </subcellularLocation>
</comment>
<keyword evidence="8 10" id="KW-0630">Potassium</keyword>
<feature type="binding site" evidence="10">
    <location>
        <position position="254"/>
    </location>
    <ligand>
        <name>K(+)</name>
        <dbReference type="ChEBI" id="CHEBI:29103"/>
    </ligand>
</feature>
<dbReference type="Pfam" id="PF12631">
    <property type="entry name" value="MnmE_helical"/>
    <property type="match status" value="1"/>
</dbReference>
<evidence type="ECO:0000313" key="13">
    <source>
        <dbReference type="EMBL" id="QEC56526.1"/>
    </source>
</evidence>
<feature type="binding site" evidence="10">
    <location>
        <position position="28"/>
    </location>
    <ligand>
        <name>(6S)-5-formyl-5,6,7,8-tetrahydrofolate</name>
        <dbReference type="ChEBI" id="CHEBI:57457"/>
    </ligand>
</feature>
<dbReference type="Gene3D" id="1.20.120.430">
    <property type="entry name" value="tRNA modification GTPase MnmE domain 2"/>
    <property type="match status" value="1"/>
</dbReference>
<organism evidence="13 14">
    <name type="scientific">Flavisolibacter ginsenosidimutans</name>
    <dbReference type="NCBI Taxonomy" id="661481"/>
    <lineage>
        <taxon>Bacteria</taxon>
        <taxon>Pseudomonadati</taxon>
        <taxon>Bacteroidota</taxon>
        <taxon>Chitinophagia</taxon>
        <taxon>Chitinophagales</taxon>
        <taxon>Chitinophagaceae</taxon>
        <taxon>Flavisolibacter</taxon>
    </lineage>
</organism>
<evidence type="ECO:0000256" key="4">
    <source>
        <dbReference type="ARBA" id="ARBA00022723"/>
    </source>
</evidence>
<dbReference type="NCBIfam" id="TIGR00231">
    <property type="entry name" value="small_GTP"/>
    <property type="match status" value="1"/>
</dbReference>
<evidence type="ECO:0000256" key="10">
    <source>
        <dbReference type="HAMAP-Rule" id="MF_00379"/>
    </source>
</evidence>
<dbReference type="PANTHER" id="PTHR42714:SF2">
    <property type="entry name" value="TRNA MODIFICATION GTPASE GTPBP3, MITOCHONDRIAL"/>
    <property type="match status" value="1"/>
</dbReference>
<accession>A0A5B8UJE4</accession>
<comment type="subunit">
    <text evidence="10">Homodimer. Heterotetramer of two MnmE and two MnmG subunits.</text>
</comment>
<dbReference type="FunFam" id="3.40.50.300:FF:001376">
    <property type="entry name" value="tRNA modification GTPase MnmE"/>
    <property type="match status" value="1"/>
</dbReference>
<evidence type="ECO:0000256" key="5">
    <source>
        <dbReference type="ARBA" id="ARBA00022741"/>
    </source>
</evidence>
<dbReference type="GO" id="GO:0030488">
    <property type="term" value="P:tRNA methylation"/>
    <property type="evidence" value="ECO:0007669"/>
    <property type="project" value="TreeGrafter"/>
</dbReference>
<keyword evidence="3 10" id="KW-0819">tRNA processing</keyword>
<feature type="binding site" evidence="10">
    <location>
        <position position="127"/>
    </location>
    <ligand>
        <name>(6S)-5-formyl-5,6,7,8-tetrahydrofolate</name>
        <dbReference type="ChEBI" id="CHEBI:57457"/>
    </ligand>
</feature>
<dbReference type="InterPro" id="IPR025867">
    <property type="entry name" value="MnmE_helical"/>
</dbReference>
<keyword evidence="7 10" id="KW-0460">Magnesium</keyword>
<dbReference type="InterPro" id="IPR027417">
    <property type="entry name" value="P-loop_NTPase"/>
</dbReference>
<dbReference type="GO" id="GO:0003924">
    <property type="term" value="F:GTPase activity"/>
    <property type="evidence" value="ECO:0007669"/>
    <property type="project" value="UniProtKB-UniRule"/>
</dbReference>
<dbReference type="GO" id="GO:0046872">
    <property type="term" value="F:metal ion binding"/>
    <property type="evidence" value="ECO:0007669"/>
    <property type="project" value="UniProtKB-KW"/>
</dbReference>
<keyword evidence="2 10" id="KW-0963">Cytoplasm</keyword>
<feature type="binding site" evidence="10">
    <location>
        <position position="257"/>
    </location>
    <ligand>
        <name>K(+)</name>
        <dbReference type="ChEBI" id="CHEBI:29103"/>
    </ligand>
</feature>
<dbReference type="InterPro" id="IPR018948">
    <property type="entry name" value="GTP-bd_TrmE_N"/>
</dbReference>
<evidence type="ECO:0000256" key="1">
    <source>
        <dbReference type="ARBA" id="ARBA00011043"/>
    </source>
</evidence>
<dbReference type="InterPro" id="IPR004520">
    <property type="entry name" value="GTPase_MnmE"/>
</dbReference>
<evidence type="ECO:0000256" key="3">
    <source>
        <dbReference type="ARBA" id="ARBA00022694"/>
    </source>
</evidence>
<feature type="binding site" evidence="10">
    <location>
        <position position="233"/>
    </location>
    <ligand>
        <name>K(+)</name>
        <dbReference type="ChEBI" id="CHEBI:29103"/>
    </ligand>
</feature>
<feature type="binding site" evidence="10">
    <location>
        <position position="252"/>
    </location>
    <ligand>
        <name>K(+)</name>
        <dbReference type="ChEBI" id="CHEBI:29103"/>
    </ligand>
</feature>
<evidence type="ECO:0000256" key="2">
    <source>
        <dbReference type="ARBA" id="ARBA00022490"/>
    </source>
</evidence>
<dbReference type="Pfam" id="PF01926">
    <property type="entry name" value="MMR_HSR1"/>
    <property type="match status" value="1"/>
</dbReference>
<dbReference type="PANTHER" id="PTHR42714">
    <property type="entry name" value="TRNA MODIFICATION GTPASE GTPBP3"/>
    <property type="match status" value="1"/>
</dbReference>
<gene>
    <name evidence="10 13" type="primary">mnmE</name>
    <name evidence="10" type="synonym">trmE</name>
    <name evidence="13" type="ORF">FSB75_11680</name>
</gene>
<dbReference type="InterPro" id="IPR006073">
    <property type="entry name" value="GTP-bd"/>
</dbReference>